<comment type="caution">
    <text evidence="1">The sequence shown here is derived from an EMBL/GenBank/DDBJ whole genome shotgun (WGS) entry which is preliminary data.</text>
</comment>
<dbReference type="EMBL" id="BAAAFH010000022">
    <property type="protein sequence ID" value="GAA0876249.1"/>
    <property type="molecule type" value="Genomic_DNA"/>
</dbReference>
<proteinExistence type="predicted"/>
<dbReference type="RefSeq" id="WP_343788687.1">
    <property type="nucleotide sequence ID" value="NZ_BAAAFH010000022.1"/>
</dbReference>
<dbReference type="Pfam" id="PF13645">
    <property type="entry name" value="YkuD_2"/>
    <property type="match status" value="1"/>
</dbReference>
<protein>
    <submittedName>
        <fullName evidence="1">Murein L,D-transpeptidase catalytic domain family protein</fullName>
    </submittedName>
</protein>
<keyword evidence="2" id="KW-1185">Reference proteome</keyword>
<dbReference type="PANTHER" id="PTHR38477:SF1">
    <property type="entry name" value="MUREIN L,D-TRANSPEPTIDASE CATALYTIC DOMAIN FAMILY PROTEIN"/>
    <property type="match status" value="1"/>
</dbReference>
<sequence length="257" mass="29256">MQGLKATFLRRAALVFLLFFIGSREKALASLLSVHDFEQQYVECQIQSVYTHLQNKELSFDVWEKGFRGYISLYKQGKLENPRYLTLVDFSQPSSEERLFVIDLVQQTISFQSLVSHGRNSGGLMATSFSNRNSSYQSSLGFYVTAETYSGKFDYAMRLDGLEYSNSNARERAIVVHGADYATPEFLKKNNGILGRSLGCPAVPKESAHHLIDLVKNGSCFFIYSENREYARLSRLLRFIPGVDDLAQLECLREQYS</sequence>
<organism evidence="1 2">
    <name type="scientific">Wandonia haliotis</name>
    <dbReference type="NCBI Taxonomy" id="574963"/>
    <lineage>
        <taxon>Bacteria</taxon>
        <taxon>Pseudomonadati</taxon>
        <taxon>Bacteroidota</taxon>
        <taxon>Flavobacteriia</taxon>
        <taxon>Flavobacteriales</taxon>
        <taxon>Crocinitomicaceae</taxon>
        <taxon>Wandonia</taxon>
    </lineage>
</organism>
<name>A0ABN1MTU6_9FLAO</name>
<dbReference type="Proteomes" id="UP001501126">
    <property type="component" value="Unassembled WGS sequence"/>
</dbReference>
<dbReference type="PANTHER" id="PTHR38477">
    <property type="entry name" value="HYPOTHETICAL EXPORTED PROTEIN"/>
    <property type="match status" value="1"/>
</dbReference>
<accession>A0ABN1MTU6</accession>
<gene>
    <name evidence="1" type="ORF">GCM10009118_26590</name>
</gene>
<dbReference type="InterPro" id="IPR032676">
    <property type="entry name" value="YkuD_2"/>
</dbReference>
<reference evidence="1 2" key="1">
    <citation type="journal article" date="2019" name="Int. J. Syst. Evol. Microbiol.">
        <title>The Global Catalogue of Microorganisms (GCM) 10K type strain sequencing project: providing services to taxonomists for standard genome sequencing and annotation.</title>
        <authorList>
            <consortium name="The Broad Institute Genomics Platform"/>
            <consortium name="The Broad Institute Genome Sequencing Center for Infectious Disease"/>
            <person name="Wu L."/>
            <person name="Ma J."/>
        </authorList>
    </citation>
    <scope>NUCLEOTIDE SEQUENCE [LARGE SCALE GENOMIC DNA]</scope>
    <source>
        <strain evidence="1 2">JCM 16083</strain>
    </source>
</reference>
<evidence type="ECO:0000313" key="2">
    <source>
        <dbReference type="Proteomes" id="UP001501126"/>
    </source>
</evidence>
<evidence type="ECO:0000313" key="1">
    <source>
        <dbReference type="EMBL" id="GAA0876249.1"/>
    </source>
</evidence>